<dbReference type="OrthoDB" id="535509at2759"/>
<dbReference type="EMBL" id="CACVKT020001740">
    <property type="protein sequence ID" value="CAC5370893.1"/>
    <property type="molecule type" value="Genomic_DNA"/>
</dbReference>
<protein>
    <recommendedName>
        <fullName evidence="1">Death domain-containing protein</fullName>
    </recommendedName>
</protein>
<dbReference type="CDD" id="cd01670">
    <property type="entry name" value="Death"/>
    <property type="match status" value="1"/>
</dbReference>
<feature type="domain" description="Death" evidence="1">
    <location>
        <begin position="12"/>
        <end position="105"/>
    </location>
</feature>
<sequence>MAARFPLFDILDEEFITTVGKNIGQEWKSLFIELGFEDVDLHHFEYDNTGLLNIVLDGLHVWKKKPLIVDERRNSKCIKEIFDLIIDRLRKNGCNTIAEDLLSKFSSSDINKIIAYLSYYLTNDERSLVLRSIRIPHEKIQSAPKQGQCLKEETKTILDNWYKDQHFKYWKCQELFTVFRKRGELSSITNITDKFLISGMSNISDRLII</sequence>
<dbReference type="Proteomes" id="UP000507470">
    <property type="component" value="Unassembled WGS sequence"/>
</dbReference>
<dbReference type="Gene3D" id="1.10.533.10">
    <property type="entry name" value="Death Domain, Fas"/>
    <property type="match status" value="1"/>
</dbReference>
<dbReference type="AlphaFoldDB" id="A0A6J8ANB7"/>
<dbReference type="InterPro" id="IPR000488">
    <property type="entry name" value="Death_dom"/>
</dbReference>
<name>A0A6J8ANB7_MYTCO</name>
<proteinExistence type="predicted"/>
<accession>A0A6J8ANB7</accession>
<reference evidence="2 3" key="1">
    <citation type="submission" date="2020-06" db="EMBL/GenBank/DDBJ databases">
        <authorList>
            <person name="Li R."/>
            <person name="Bekaert M."/>
        </authorList>
    </citation>
    <scope>NUCLEOTIDE SEQUENCE [LARGE SCALE GENOMIC DNA]</scope>
    <source>
        <strain evidence="3">wild</strain>
    </source>
</reference>
<gene>
    <name evidence="2" type="ORF">MCOR_9546</name>
</gene>
<dbReference type="PROSITE" id="PS50017">
    <property type="entry name" value="DEATH_DOMAIN"/>
    <property type="match status" value="1"/>
</dbReference>
<evidence type="ECO:0000259" key="1">
    <source>
        <dbReference type="PROSITE" id="PS50017"/>
    </source>
</evidence>
<dbReference type="SUPFAM" id="SSF47986">
    <property type="entry name" value="DEATH domain"/>
    <property type="match status" value="1"/>
</dbReference>
<dbReference type="InterPro" id="IPR011029">
    <property type="entry name" value="DEATH-like_dom_sf"/>
</dbReference>
<keyword evidence="3" id="KW-1185">Reference proteome</keyword>
<evidence type="ECO:0000313" key="3">
    <source>
        <dbReference type="Proteomes" id="UP000507470"/>
    </source>
</evidence>
<dbReference type="GO" id="GO:0007165">
    <property type="term" value="P:signal transduction"/>
    <property type="evidence" value="ECO:0007669"/>
    <property type="project" value="InterPro"/>
</dbReference>
<organism evidence="2 3">
    <name type="scientific">Mytilus coruscus</name>
    <name type="common">Sea mussel</name>
    <dbReference type="NCBI Taxonomy" id="42192"/>
    <lineage>
        <taxon>Eukaryota</taxon>
        <taxon>Metazoa</taxon>
        <taxon>Spiralia</taxon>
        <taxon>Lophotrochozoa</taxon>
        <taxon>Mollusca</taxon>
        <taxon>Bivalvia</taxon>
        <taxon>Autobranchia</taxon>
        <taxon>Pteriomorphia</taxon>
        <taxon>Mytilida</taxon>
        <taxon>Mytiloidea</taxon>
        <taxon>Mytilidae</taxon>
        <taxon>Mytilinae</taxon>
        <taxon>Mytilus</taxon>
    </lineage>
</organism>
<evidence type="ECO:0000313" key="2">
    <source>
        <dbReference type="EMBL" id="CAC5370893.1"/>
    </source>
</evidence>